<dbReference type="EMBL" id="JWZT01002837">
    <property type="protein sequence ID" value="KII68518.1"/>
    <property type="molecule type" value="Genomic_DNA"/>
</dbReference>
<sequence length="206" mass="23353">MTKFLFIFLVLFFCLLQIHSVGQLYGDLCEETPSNLKNVEPEEKIQQTVDFKLEYNIVSTRATESKDDVKKFVFRASIEILVKSVKICELICINFGLFPLALTNNQFISDDVSKFTHYLTSLGLEARDAIEIMIICNETETQVCKQINKTGSKSTRSWIIPLGVFVLVSIICLGVLLFSKVLRRSSVGESPPSLFNGLRSYFPTFE</sequence>
<keyword evidence="2" id="KW-0732">Signal</keyword>
<feature type="transmembrane region" description="Helical" evidence="1">
    <location>
        <begin position="158"/>
        <end position="178"/>
    </location>
</feature>
<keyword evidence="1" id="KW-0472">Membrane</keyword>
<keyword evidence="1" id="KW-1133">Transmembrane helix</keyword>
<evidence type="ECO:0000256" key="1">
    <source>
        <dbReference type="SAM" id="Phobius"/>
    </source>
</evidence>
<dbReference type="Proteomes" id="UP000031668">
    <property type="component" value="Unassembled WGS sequence"/>
</dbReference>
<feature type="chain" id="PRO_5002163282" evidence="2">
    <location>
        <begin position="21"/>
        <end position="206"/>
    </location>
</feature>
<organism evidence="3 4">
    <name type="scientific">Thelohanellus kitauei</name>
    <name type="common">Myxosporean</name>
    <dbReference type="NCBI Taxonomy" id="669202"/>
    <lineage>
        <taxon>Eukaryota</taxon>
        <taxon>Metazoa</taxon>
        <taxon>Cnidaria</taxon>
        <taxon>Myxozoa</taxon>
        <taxon>Myxosporea</taxon>
        <taxon>Bivalvulida</taxon>
        <taxon>Platysporina</taxon>
        <taxon>Myxobolidae</taxon>
        <taxon>Thelohanellus</taxon>
    </lineage>
</organism>
<accession>A0A0C2JGW0</accession>
<proteinExistence type="predicted"/>
<evidence type="ECO:0000313" key="4">
    <source>
        <dbReference type="Proteomes" id="UP000031668"/>
    </source>
</evidence>
<reference evidence="3 4" key="1">
    <citation type="journal article" date="2014" name="Genome Biol. Evol.">
        <title>The genome of the myxosporean Thelohanellus kitauei shows adaptations to nutrient acquisition within its fish host.</title>
        <authorList>
            <person name="Yang Y."/>
            <person name="Xiong J."/>
            <person name="Zhou Z."/>
            <person name="Huo F."/>
            <person name="Miao W."/>
            <person name="Ran C."/>
            <person name="Liu Y."/>
            <person name="Zhang J."/>
            <person name="Feng J."/>
            <person name="Wang M."/>
            <person name="Wang M."/>
            <person name="Wang L."/>
            <person name="Yao B."/>
        </authorList>
    </citation>
    <scope>NUCLEOTIDE SEQUENCE [LARGE SCALE GENOMIC DNA]</scope>
    <source>
        <strain evidence="3">Wuqing</strain>
    </source>
</reference>
<keyword evidence="1" id="KW-0812">Transmembrane</keyword>
<comment type="caution">
    <text evidence="3">The sequence shown here is derived from an EMBL/GenBank/DDBJ whole genome shotgun (WGS) entry which is preliminary data.</text>
</comment>
<keyword evidence="4" id="KW-1185">Reference proteome</keyword>
<evidence type="ECO:0000313" key="3">
    <source>
        <dbReference type="EMBL" id="KII68518.1"/>
    </source>
</evidence>
<dbReference type="AlphaFoldDB" id="A0A0C2JGW0"/>
<gene>
    <name evidence="3" type="ORF">RF11_08036</name>
</gene>
<protein>
    <submittedName>
        <fullName evidence="3">Uncharacterized protein</fullName>
    </submittedName>
</protein>
<feature type="signal peptide" evidence="2">
    <location>
        <begin position="1"/>
        <end position="20"/>
    </location>
</feature>
<name>A0A0C2JGW0_THEKT</name>
<evidence type="ECO:0000256" key="2">
    <source>
        <dbReference type="SAM" id="SignalP"/>
    </source>
</evidence>